<proteinExistence type="predicted"/>
<evidence type="ECO:0000313" key="1">
    <source>
        <dbReference type="Ensembl" id="ENSUMAP00000011694"/>
    </source>
</evidence>
<reference evidence="1" key="1">
    <citation type="submission" date="2019-03" db="UniProtKB">
        <authorList>
            <consortium name="Ensembl"/>
        </authorList>
    </citation>
    <scope>IDENTIFICATION</scope>
</reference>
<accession>A0A452TTT9</accession>
<organism evidence="1">
    <name type="scientific">Ursus maritimus</name>
    <name type="common">Polar bear</name>
    <name type="synonym">Thalarctos maritimus</name>
    <dbReference type="NCBI Taxonomy" id="29073"/>
    <lineage>
        <taxon>Eukaryota</taxon>
        <taxon>Metazoa</taxon>
        <taxon>Chordata</taxon>
        <taxon>Craniata</taxon>
        <taxon>Vertebrata</taxon>
        <taxon>Euteleostomi</taxon>
        <taxon>Mammalia</taxon>
        <taxon>Eutheria</taxon>
        <taxon>Laurasiatheria</taxon>
        <taxon>Carnivora</taxon>
        <taxon>Caniformia</taxon>
        <taxon>Ursidae</taxon>
        <taxon>Ursus</taxon>
    </lineage>
</organism>
<name>A0A452TTT9_URSMA</name>
<protein>
    <submittedName>
        <fullName evidence="1">Uncharacterized protein</fullName>
    </submittedName>
</protein>
<dbReference type="Ensembl" id="ENSUMAT00000013915.1">
    <property type="protein sequence ID" value="ENSUMAP00000011694.1"/>
    <property type="gene ID" value="ENSUMAG00000008779.1"/>
</dbReference>
<dbReference type="AlphaFoldDB" id="A0A452TTT9"/>
<sequence>MEWTGHASGGEADLGLCEGPRERWGAVALATSPFPLKQSLEVRIEGTLGLGVLAGKGVPCHPGGQRSTLPPAGPGCSELKCPGPWGRPGHPLGIGIACSHDNHKCPQALPSVP</sequence>